<dbReference type="AlphaFoldDB" id="A0A3A4A762"/>
<dbReference type="RefSeq" id="WP_119931242.1">
    <property type="nucleotide sequence ID" value="NZ_QZEY01000024.1"/>
</dbReference>
<reference evidence="1 2" key="1">
    <citation type="submission" date="2018-09" db="EMBL/GenBank/DDBJ databases">
        <title>YIM 75507 draft genome.</title>
        <authorList>
            <person name="Tang S."/>
            <person name="Feng Y."/>
        </authorList>
    </citation>
    <scope>NUCLEOTIDE SEQUENCE [LARGE SCALE GENOMIC DNA]</scope>
    <source>
        <strain evidence="1 2">YIM 75507</strain>
    </source>
</reference>
<comment type="caution">
    <text evidence="1">The sequence shown here is derived from an EMBL/GenBank/DDBJ whole genome shotgun (WGS) entry which is preliminary data.</text>
</comment>
<organism evidence="1 2">
    <name type="scientific">Bailinhaonella thermotolerans</name>
    <dbReference type="NCBI Taxonomy" id="1070861"/>
    <lineage>
        <taxon>Bacteria</taxon>
        <taxon>Bacillati</taxon>
        <taxon>Actinomycetota</taxon>
        <taxon>Actinomycetes</taxon>
        <taxon>Streptosporangiales</taxon>
        <taxon>Streptosporangiaceae</taxon>
        <taxon>Bailinhaonella</taxon>
    </lineage>
</organism>
<dbReference type="Proteomes" id="UP000265768">
    <property type="component" value="Unassembled WGS sequence"/>
</dbReference>
<evidence type="ECO:0000313" key="2">
    <source>
        <dbReference type="Proteomes" id="UP000265768"/>
    </source>
</evidence>
<name>A0A3A4A762_9ACTN</name>
<sequence length="80" mass="8637">MSGEPVDSVQGLLPFDPAGLTEAQRYGDACVVCHRRWPRPKIRVGRLPSHAVVLACDDCAPALQTADHLIPSPRIRAALP</sequence>
<evidence type="ECO:0000313" key="1">
    <source>
        <dbReference type="EMBL" id="RJL21709.1"/>
    </source>
</evidence>
<keyword evidence="2" id="KW-1185">Reference proteome</keyword>
<accession>A0A3A4A762</accession>
<protein>
    <submittedName>
        <fullName evidence="1">Uncharacterized protein</fullName>
    </submittedName>
</protein>
<proteinExistence type="predicted"/>
<dbReference type="EMBL" id="QZEY01000024">
    <property type="protein sequence ID" value="RJL21709.1"/>
    <property type="molecule type" value="Genomic_DNA"/>
</dbReference>
<gene>
    <name evidence="1" type="ORF">D5H75_36855</name>
</gene>
<dbReference type="OrthoDB" id="3479895at2"/>